<evidence type="ECO:0000313" key="1">
    <source>
        <dbReference type="EMBL" id="MBM3096413.1"/>
    </source>
</evidence>
<sequence>MTQNSQQTTERPKLGDEAFEAFIRGRRPASPVWSMSGLDGYLAALIIGP</sequence>
<protein>
    <submittedName>
        <fullName evidence="1">YecA family protein</fullName>
    </submittedName>
</protein>
<comment type="caution">
    <text evidence="1">The sequence shown here is derived from an EMBL/GenBank/DDBJ whole genome shotgun (WGS) entry which is preliminary data.</text>
</comment>
<name>A0AAW4FYI2_9HYPH</name>
<reference evidence="1 2" key="1">
    <citation type="submission" date="2020-01" db="EMBL/GenBank/DDBJ databases">
        <title>Draft genome assembly of Ensifer adhaerens T173.</title>
        <authorList>
            <person name="Craig J.E."/>
            <person name="Stinchcombe J.R."/>
        </authorList>
    </citation>
    <scope>NUCLEOTIDE SEQUENCE [LARGE SCALE GENOMIC DNA]</scope>
    <source>
        <strain evidence="1 2">T173</strain>
    </source>
</reference>
<proteinExistence type="predicted"/>
<feature type="non-terminal residue" evidence="1">
    <location>
        <position position="49"/>
    </location>
</feature>
<organism evidence="1 2">
    <name type="scientific">Ensifer canadensis</name>
    <dbReference type="NCBI Taxonomy" id="555315"/>
    <lineage>
        <taxon>Bacteria</taxon>
        <taxon>Pseudomonadati</taxon>
        <taxon>Pseudomonadota</taxon>
        <taxon>Alphaproteobacteria</taxon>
        <taxon>Hyphomicrobiales</taxon>
        <taxon>Rhizobiaceae</taxon>
        <taxon>Sinorhizobium/Ensifer group</taxon>
        <taxon>Ensifer</taxon>
    </lineage>
</organism>
<dbReference type="EMBL" id="WXFA01000139">
    <property type="protein sequence ID" value="MBM3096413.1"/>
    <property type="molecule type" value="Genomic_DNA"/>
</dbReference>
<keyword evidence="2" id="KW-1185">Reference proteome</keyword>
<accession>A0AAW4FYI2</accession>
<evidence type="ECO:0000313" key="2">
    <source>
        <dbReference type="Proteomes" id="UP000744980"/>
    </source>
</evidence>
<gene>
    <name evidence="1" type="ORF">GFB56_37995</name>
</gene>
<dbReference type="AlphaFoldDB" id="A0AAW4FYI2"/>
<dbReference type="Proteomes" id="UP000744980">
    <property type="component" value="Unassembled WGS sequence"/>
</dbReference>